<dbReference type="InterPro" id="IPR010982">
    <property type="entry name" value="Lambda_DNA-bd_dom_sf"/>
</dbReference>
<feature type="domain" description="HTH lacI-type" evidence="5">
    <location>
        <begin position="1"/>
        <end position="52"/>
    </location>
</feature>
<proteinExistence type="predicted"/>
<gene>
    <name evidence="6" type="ORF">CGZ93_10580</name>
</gene>
<protein>
    <submittedName>
        <fullName evidence="6">LacI family transcriptional regulator</fullName>
    </submittedName>
</protein>
<evidence type="ECO:0000313" key="7">
    <source>
        <dbReference type="Proteomes" id="UP000216311"/>
    </source>
</evidence>
<keyword evidence="7" id="KW-1185">Reference proteome</keyword>
<dbReference type="AlphaFoldDB" id="A0A255H4B9"/>
<name>A0A255H4B9_9ACTN</name>
<dbReference type="OrthoDB" id="189006at2"/>
<dbReference type="PROSITE" id="PS50932">
    <property type="entry name" value="HTH_LACI_2"/>
    <property type="match status" value="1"/>
</dbReference>
<feature type="compositionally biased region" description="Basic residues" evidence="4">
    <location>
        <begin position="334"/>
        <end position="344"/>
    </location>
</feature>
<dbReference type="Pfam" id="PF00356">
    <property type="entry name" value="LacI"/>
    <property type="match status" value="1"/>
</dbReference>
<evidence type="ECO:0000313" key="6">
    <source>
        <dbReference type="EMBL" id="OYO21384.1"/>
    </source>
</evidence>
<evidence type="ECO:0000256" key="4">
    <source>
        <dbReference type="SAM" id="MobiDB-lite"/>
    </source>
</evidence>
<dbReference type="SUPFAM" id="SSF53822">
    <property type="entry name" value="Periplasmic binding protein-like I"/>
    <property type="match status" value="1"/>
</dbReference>
<dbReference type="CDD" id="cd01392">
    <property type="entry name" value="HTH_LacI"/>
    <property type="match status" value="1"/>
</dbReference>
<reference evidence="6 7" key="1">
    <citation type="submission" date="2017-07" db="EMBL/GenBank/DDBJ databases">
        <title>Draft whole genome sequences of clinical Proprionibacteriaceae strains.</title>
        <authorList>
            <person name="Bernier A.-M."/>
            <person name="Bernard K."/>
            <person name="Domingo M.-C."/>
        </authorList>
    </citation>
    <scope>NUCLEOTIDE SEQUENCE [LARGE SCALE GENOMIC DNA]</scope>
    <source>
        <strain evidence="6 7">NML 130396</strain>
    </source>
</reference>
<dbReference type="GO" id="GO:0000976">
    <property type="term" value="F:transcription cis-regulatory region binding"/>
    <property type="evidence" value="ECO:0007669"/>
    <property type="project" value="TreeGrafter"/>
</dbReference>
<evidence type="ECO:0000256" key="3">
    <source>
        <dbReference type="ARBA" id="ARBA00023163"/>
    </source>
</evidence>
<evidence type="ECO:0000256" key="2">
    <source>
        <dbReference type="ARBA" id="ARBA00023125"/>
    </source>
</evidence>
<dbReference type="Proteomes" id="UP000216311">
    <property type="component" value="Unassembled WGS sequence"/>
</dbReference>
<dbReference type="InterPro" id="IPR028082">
    <property type="entry name" value="Peripla_BP_I"/>
</dbReference>
<organism evidence="6 7">
    <name type="scientific">Enemella dayhoffiae</name>
    <dbReference type="NCBI Taxonomy" id="2016507"/>
    <lineage>
        <taxon>Bacteria</taxon>
        <taxon>Bacillati</taxon>
        <taxon>Actinomycetota</taxon>
        <taxon>Actinomycetes</taxon>
        <taxon>Propionibacteriales</taxon>
        <taxon>Propionibacteriaceae</taxon>
        <taxon>Enemella</taxon>
    </lineage>
</organism>
<keyword evidence="1" id="KW-0805">Transcription regulation</keyword>
<dbReference type="InterPro" id="IPR000843">
    <property type="entry name" value="HTH_LacI"/>
</dbReference>
<comment type="caution">
    <text evidence="6">The sequence shown here is derived from an EMBL/GenBank/DDBJ whole genome shotgun (WGS) entry which is preliminary data.</text>
</comment>
<dbReference type="PANTHER" id="PTHR30146:SF109">
    <property type="entry name" value="HTH-TYPE TRANSCRIPTIONAL REGULATOR GALS"/>
    <property type="match status" value="1"/>
</dbReference>
<sequence>MKTVAERAGVSIASVSRVLNGLSARPETVARVEAAVAELRYAPAAAARSLKLGSSGQIACAFADIGNPVYVAMIDAIEREVAGAGLRLVIHSTHSDAEVEEQVVRGLAMGYADGLVISPLRPTDRLVSLLSASTAPVVVIGNISARADVDTVRVDSRLAVRTAISHLTELGRRRIGFLNGPADTSPGRIRLDAFRNARRGAESAKTIDRRFVNAAEFDHDSGLAAARSLLAREGLDALLCATDTLAIGAARAISEAGLRIPDDIALASIDDTPLARMCTPQLTSVSLRAAERGAIAAQLLLARLQDPAMPSRKRSLRPELMVRESTLSTNSSNRKQRPSARRRP</sequence>
<feature type="region of interest" description="Disordered" evidence="4">
    <location>
        <begin position="308"/>
        <end position="344"/>
    </location>
</feature>
<dbReference type="Pfam" id="PF13377">
    <property type="entry name" value="Peripla_BP_3"/>
    <property type="match status" value="1"/>
</dbReference>
<evidence type="ECO:0000256" key="1">
    <source>
        <dbReference type="ARBA" id="ARBA00023015"/>
    </source>
</evidence>
<keyword evidence="2" id="KW-0238">DNA-binding</keyword>
<dbReference type="SUPFAM" id="SSF47413">
    <property type="entry name" value="lambda repressor-like DNA-binding domains"/>
    <property type="match status" value="1"/>
</dbReference>
<dbReference type="InterPro" id="IPR046335">
    <property type="entry name" value="LacI/GalR-like_sensor"/>
</dbReference>
<dbReference type="Gene3D" id="1.10.260.40">
    <property type="entry name" value="lambda repressor-like DNA-binding domains"/>
    <property type="match status" value="1"/>
</dbReference>
<accession>A0A255H4B9</accession>
<dbReference type="CDD" id="cd06267">
    <property type="entry name" value="PBP1_LacI_sugar_binding-like"/>
    <property type="match status" value="1"/>
</dbReference>
<dbReference type="SMART" id="SM00354">
    <property type="entry name" value="HTH_LACI"/>
    <property type="match status" value="1"/>
</dbReference>
<keyword evidence="3" id="KW-0804">Transcription</keyword>
<dbReference type="PANTHER" id="PTHR30146">
    <property type="entry name" value="LACI-RELATED TRANSCRIPTIONAL REPRESSOR"/>
    <property type="match status" value="1"/>
</dbReference>
<evidence type="ECO:0000259" key="5">
    <source>
        <dbReference type="PROSITE" id="PS50932"/>
    </source>
</evidence>
<dbReference type="EMBL" id="NMVQ01000016">
    <property type="protein sequence ID" value="OYO21384.1"/>
    <property type="molecule type" value="Genomic_DNA"/>
</dbReference>
<dbReference type="Gene3D" id="3.40.50.2300">
    <property type="match status" value="2"/>
</dbReference>
<dbReference type="GO" id="GO:0003700">
    <property type="term" value="F:DNA-binding transcription factor activity"/>
    <property type="evidence" value="ECO:0007669"/>
    <property type="project" value="TreeGrafter"/>
</dbReference>